<dbReference type="NCBIfam" id="TIGR01414">
    <property type="entry name" value="autotrans_barl"/>
    <property type="match status" value="1"/>
</dbReference>
<evidence type="ECO:0000313" key="3">
    <source>
        <dbReference type="EMBL" id="ODN43349.1"/>
    </source>
</evidence>
<reference evidence="3 4" key="1">
    <citation type="submission" date="2016-08" db="EMBL/GenBank/DDBJ databases">
        <title>Draft genome sequence of Candidatus Piscirickettsia litoralis, from seawater.</title>
        <authorList>
            <person name="Wan X."/>
            <person name="Lee A.J."/>
            <person name="Hou S."/>
            <person name="Donachie S.P."/>
        </authorList>
    </citation>
    <scope>NUCLEOTIDE SEQUENCE [LARGE SCALE GENOMIC DNA]</scope>
    <source>
        <strain evidence="3 4">Y2</strain>
    </source>
</reference>
<gene>
    <name evidence="3" type="ORF">BGC07_10950</name>
</gene>
<dbReference type="InterPro" id="IPR036709">
    <property type="entry name" value="Autotransporte_beta_dom_sf"/>
</dbReference>
<organism evidence="3 4">
    <name type="scientific">Piscirickettsia litoralis</name>
    <dbReference type="NCBI Taxonomy" id="1891921"/>
    <lineage>
        <taxon>Bacteria</taxon>
        <taxon>Pseudomonadati</taxon>
        <taxon>Pseudomonadota</taxon>
        <taxon>Gammaproteobacteria</taxon>
        <taxon>Thiotrichales</taxon>
        <taxon>Piscirickettsiaceae</taxon>
        <taxon>Piscirickettsia</taxon>
    </lineage>
</organism>
<protein>
    <recommendedName>
        <fullName evidence="2">Autotransporter domain-containing protein</fullName>
    </recommendedName>
</protein>
<dbReference type="SUPFAM" id="SSF103515">
    <property type="entry name" value="Autotransporter"/>
    <property type="match status" value="1"/>
</dbReference>
<keyword evidence="4" id="KW-1185">Reference proteome</keyword>
<dbReference type="EMBL" id="MDTU01000001">
    <property type="protein sequence ID" value="ODN43349.1"/>
    <property type="molecule type" value="Genomic_DNA"/>
</dbReference>
<evidence type="ECO:0000256" key="1">
    <source>
        <dbReference type="SAM" id="MobiDB-lite"/>
    </source>
</evidence>
<dbReference type="PROSITE" id="PS51208">
    <property type="entry name" value="AUTOTRANSPORTER"/>
    <property type="match status" value="1"/>
</dbReference>
<dbReference type="SMART" id="SM00869">
    <property type="entry name" value="Autotransporter"/>
    <property type="match status" value="1"/>
</dbReference>
<evidence type="ECO:0000259" key="2">
    <source>
        <dbReference type="PROSITE" id="PS51208"/>
    </source>
</evidence>
<sequence>MLAGGSGTTPVVPVTPVTPPDPDPVDPDKCGIPGICGNPDTPIVDPSDAPAPVSNLGTVGASTELVSAINNLVTEVYEGPGSATGLQVSQIGQSGVSTGGAAANNDASAGKRKPFSVWARAYGTHTNQEAYDGYDGYRSNMGGLLLAMDRSKAMGPNSVLSIGGALGYSSNHTNGISNVAGGNPSTIDVDGYQLAGYVTQLTDKYFLLGILGYSFNKFETERMDNLGQTFKSEFDGGHAFLNLKGTYDFMKSGAWTLSGIAQTTFNHLTYDEMVENDLSSGGYKVAIDDHNIWTAALGAKLKYDIISDANRVFQPEIHGRVYYDILGDRFNMEVSNTNLIPTATEGAKPDRLSYNIGAGLTMYGIWGVNLTLNYDYTWREHADEHNVSLKARYRF</sequence>
<dbReference type="Gene3D" id="2.40.128.130">
    <property type="entry name" value="Autotransporter beta-domain"/>
    <property type="match status" value="1"/>
</dbReference>
<dbReference type="Proteomes" id="UP000094329">
    <property type="component" value="Unassembled WGS sequence"/>
</dbReference>
<dbReference type="InterPro" id="IPR006315">
    <property type="entry name" value="OM_autotransptr_brl_dom"/>
</dbReference>
<proteinExistence type="predicted"/>
<dbReference type="Pfam" id="PF03797">
    <property type="entry name" value="Autotransporter"/>
    <property type="match status" value="1"/>
</dbReference>
<dbReference type="InterPro" id="IPR005546">
    <property type="entry name" value="Autotransporte_beta"/>
</dbReference>
<comment type="caution">
    <text evidence="3">The sequence shown here is derived from an EMBL/GenBank/DDBJ whole genome shotgun (WGS) entry which is preliminary data.</text>
</comment>
<evidence type="ECO:0000313" key="4">
    <source>
        <dbReference type="Proteomes" id="UP000094329"/>
    </source>
</evidence>
<accession>A0ABX3AB36</accession>
<feature type="region of interest" description="Disordered" evidence="1">
    <location>
        <begin position="1"/>
        <end position="26"/>
    </location>
</feature>
<name>A0ABX3AB36_9GAMM</name>
<feature type="domain" description="Autotransporter" evidence="2">
    <location>
        <begin position="110"/>
        <end position="395"/>
    </location>
</feature>